<organism evidence="2 3">
    <name type="scientific">Microseira wollei NIES-4236</name>
    <dbReference type="NCBI Taxonomy" id="2530354"/>
    <lineage>
        <taxon>Bacteria</taxon>
        <taxon>Bacillati</taxon>
        <taxon>Cyanobacteriota</taxon>
        <taxon>Cyanophyceae</taxon>
        <taxon>Oscillatoriophycideae</taxon>
        <taxon>Aerosakkonematales</taxon>
        <taxon>Aerosakkonemataceae</taxon>
        <taxon>Microseira</taxon>
    </lineage>
</organism>
<name>A0AAV3XGQ6_9CYAN</name>
<dbReference type="InterPro" id="IPR001434">
    <property type="entry name" value="OmcB-like_DUF11"/>
</dbReference>
<reference evidence="2" key="1">
    <citation type="submission" date="2019-10" db="EMBL/GenBank/DDBJ databases">
        <title>Draft genome sequece of Microseira wollei NIES-4236.</title>
        <authorList>
            <person name="Yamaguchi H."/>
            <person name="Suzuki S."/>
            <person name="Kawachi M."/>
        </authorList>
    </citation>
    <scope>NUCLEOTIDE SEQUENCE</scope>
    <source>
        <strain evidence="2">NIES-4236</strain>
    </source>
</reference>
<dbReference type="RefSeq" id="WP_226586726.1">
    <property type="nucleotide sequence ID" value="NZ_BLAY01000097.1"/>
</dbReference>
<dbReference type="InterPro" id="IPR001343">
    <property type="entry name" value="Hemolysn_Ca-bd"/>
</dbReference>
<dbReference type="EMBL" id="BLAY01000097">
    <property type="protein sequence ID" value="GET40678.1"/>
    <property type="molecule type" value="Genomic_DNA"/>
</dbReference>
<sequence length="940" mass="98211">MTLDLTNPSLQSNGSLQDSLGNTVLFSLTNYPGGSGATTSFLRLRSGQGSTLERGYNTNGTKQFDTQKQGTKAILLSDLPTITVDNTTYYEFRIDLNESNSNPQIALSKLQVFQSPNANLTGYNSTTGQLGGLNPVINLNGTVLLDASLNSGSGVGDVLVYLPGSAFTGNPYIYTYAEFQNAESGFEEFSYATTTALGPLADLSLTQAVSNTALTVGNPVTFTITLNNSGPANATGVKVKDLLPSGINFTNATSSFGTYNSQTGIWDVGTVASGSNATLTLTGTILNVASASAYTNVAEIVAAKQFDPDSAVNNNDPTEDDYTSLLAPVVKLDLTKKFTSVTQEVDGDGNGTPEQFLALPGDNVSFEIKVTNNGVTNATDVKIKDDLTQVLPVGLTVQSLGLDGGINLDTSGGGDGNPQTVEVKFNSIAPGASKTITVNAKVSDDYITPINFTGTLGTESPGTGNLNTHLPEYYETTFDATLFLNYNVQKNAKEGRANFGFLNITSDAEVVSVNQQIITPGAITANARLDVSTYAIQGLLNNGQQFKVFSVENLNNPNSSNPSFFLNPDPDGGGGTSGYPYYNNSEFLQPGQTGVAGFFGEWAKINDPAYLAALATWMNLSADGNLSNTQDEQAVIEALTDFIESGVYRRESYSGGSFAFNNGTETQNLTFEGGEFSPIVTSFVNILVTDTGAAVTDSNGNPLGSFADLQAALDSFNFANPTGVNVTIQDSSGNGLVQTRLRELGGFDFDGNWSVKHITVNSNVSQVTFVSGNGAADVDFSLPKFVLSSTTPAFNLRGDNAGDQITGTRFADKIDGFNGSDVLSGLGGNDTIDGGLAQDTLIGGRGDDNLTGGSGNDTFVFGADFGNDIITDFISQDKIALSQLNISSSALDSNGDGIINAIDNLADLIGGSLKLDLTSLNGGTISLTGVTTVNMAAVVL</sequence>
<dbReference type="InterPro" id="IPR051172">
    <property type="entry name" value="Chlamydia_OmcB"/>
</dbReference>
<proteinExistence type="predicted"/>
<dbReference type="Proteomes" id="UP001050975">
    <property type="component" value="Unassembled WGS sequence"/>
</dbReference>
<dbReference type="PROSITE" id="PS00330">
    <property type="entry name" value="HEMOLYSIN_CALCIUM"/>
    <property type="match status" value="2"/>
</dbReference>
<dbReference type="Gene3D" id="2.150.10.10">
    <property type="entry name" value="Serralysin-like metalloprotease, C-terminal"/>
    <property type="match status" value="1"/>
</dbReference>
<evidence type="ECO:0000313" key="2">
    <source>
        <dbReference type="EMBL" id="GET40678.1"/>
    </source>
</evidence>
<dbReference type="NCBIfam" id="TIGR01451">
    <property type="entry name" value="B_ant_repeat"/>
    <property type="match status" value="2"/>
</dbReference>
<dbReference type="Pfam" id="PF01345">
    <property type="entry name" value="DUF11"/>
    <property type="match status" value="2"/>
</dbReference>
<comment type="caution">
    <text evidence="2">The sequence shown here is derived from an EMBL/GenBank/DDBJ whole genome shotgun (WGS) entry which is preliminary data.</text>
</comment>
<evidence type="ECO:0000259" key="1">
    <source>
        <dbReference type="Pfam" id="PF01345"/>
    </source>
</evidence>
<keyword evidence="3" id="KW-1185">Reference proteome</keyword>
<dbReference type="AlphaFoldDB" id="A0AAV3XGQ6"/>
<feature type="domain" description="DUF11" evidence="1">
    <location>
        <begin position="202"/>
        <end position="315"/>
    </location>
</feature>
<dbReference type="PANTHER" id="PTHR34819">
    <property type="entry name" value="LARGE CYSTEINE-RICH PERIPLASMIC PROTEIN OMCB"/>
    <property type="match status" value="1"/>
</dbReference>
<accession>A0AAV3XGQ6</accession>
<protein>
    <recommendedName>
        <fullName evidence="1">DUF11 domain-containing protein</fullName>
    </recommendedName>
</protein>
<feature type="domain" description="DUF11" evidence="1">
    <location>
        <begin position="360"/>
        <end position="447"/>
    </location>
</feature>
<dbReference type="PRINTS" id="PR00313">
    <property type="entry name" value="CABNDNGRPT"/>
</dbReference>
<dbReference type="Gene3D" id="2.60.40.1170">
    <property type="entry name" value="Mu homology domain, subdomain B"/>
    <property type="match status" value="1"/>
</dbReference>
<dbReference type="InterPro" id="IPR047589">
    <property type="entry name" value="DUF11_rpt"/>
</dbReference>
<dbReference type="InterPro" id="IPR011049">
    <property type="entry name" value="Serralysin-like_metalloprot_C"/>
</dbReference>
<dbReference type="InterPro" id="IPR018511">
    <property type="entry name" value="Hemolysin-typ_Ca-bd_CS"/>
</dbReference>
<dbReference type="GO" id="GO:0005509">
    <property type="term" value="F:calcium ion binding"/>
    <property type="evidence" value="ECO:0007669"/>
    <property type="project" value="InterPro"/>
</dbReference>
<dbReference type="Pfam" id="PF00353">
    <property type="entry name" value="HemolysinCabind"/>
    <property type="match status" value="2"/>
</dbReference>
<gene>
    <name evidence="2" type="ORF">MiSe_54890</name>
</gene>
<evidence type="ECO:0000313" key="3">
    <source>
        <dbReference type="Proteomes" id="UP001050975"/>
    </source>
</evidence>
<dbReference type="PANTHER" id="PTHR34819:SF3">
    <property type="entry name" value="CELL SURFACE PROTEIN"/>
    <property type="match status" value="1"/>
</dbReference>
<dbReference type="SUPFAM" id="SSF51120">
    <property type="entry name" value="beta-Roll"/>
    <property type="match status" value="1"/>
</dbReference>